<name>A0ABR4GZ42_9EURO</name>
<comment type="caution">
    <text evidence="2">The sequence shown here is derived from an EMBL/GenBank/DDBJ whole genome shotgun (WGS) entry which is preliminary data.</text>
</comment>
<organism evidence="2 3">
    <name type="scientific">Aspergillus granulosus</name>
    <dbReference type="NCBI Taxonomy" id="176169"/>
    <lineage>
        <taxon>Eukaryota</taxon>
        <taxon>Fungi</taxon>
        <taxon>Dikarya</taxon>
        <taxon>Ascomycota</taxon>
        <taxon>Pezizomycotina</taxon>
        <taxon>Eurotiomycetes</taxon>
        <taxon>Eurotiomycetidae</taxon>
        <taxon>Eurotiales</taxon>
        <taxon>Aspergillaceae</taxon>
        <taxon>Aspergillus</taxon>
        <taxon>Aspergillus subgen. Nidulantes</taxon>
    </lineage>
</organism>
<protein>
    <submittedName>
        <fullName evidence="2">Uncharacterized protein</fullName>
    </submittedName>
</protein>
<dbReference type="Pfam" id="PF14087">
    <property type="entry name" value="DUF4267"/>
    <property type="match status" value="1"/>
</dbReference>
<gene>
    <name evidence="2" type="ORF">BJX63DRAFT_436070</name>
</gene>
<evidence type="ECO:0000313" key="2">
    <source>
        <dbReference type="EMBL" id="KAL2808475.1"/>
    </source>
</evidence>
<feature type="transmembrane region" description="Helical" evidence="1">
    <location>
        <begin position="12"/>
        <end position="36"/>
    </location>
</feature>
<feature type="transmembrane region" description="Helical" evidence="1">
    <location>
        <begin position="83"/>
        <end position="103"/>
    </location>
</feature>
<feature type="transmembrane region" description="Helical" evidence="1">
    <location>
        <begin position="115"/>
        <end position="133"/>
    </location>
</feature>
<reference evidence="2 3" key="1">
    <citation type="submission" date="2024-07" db="EMBL/GenBank/DDBJ databases">
        <title>Section-level genome sequencing and comparative genomics of Aspergillus sections Usti and Cavernicolus.</title>
        <authorList>
            <consortium name="Lawrence Berkeley National Laboratory"/>
            <person name="Nybo J.L."/>
            <person name="Vesth T.C."/>
            <person name="Theobald S."/>
            <person name="Frisvad J.C."/>
            <person name="Larsen T.O."/>
            <person name="Kjaerboelling I."/>
            <person name="Rothschild-Mancinelli K."/>
            <person name="Lyhne E.K."/>
            <person name="Kogle M.E."/>
            <person name="Barry K."/>
            <person name="Clum A."/>
            <person name="Na H."/>
            <person name="Ledsgaard L."/>
            <person name="Lin J."/>
            <person name="Lipzen A."/>
            <person name="Kuo A."/>
            <person name="Riley R."/>
            <person name="Mondo S."/>
            <person name="Labutti K."/>
            <person name="Haridas S."/>
            <person name="Pangalinan J."/>
            <person name="Salamov A.A."/>
            <person name="Simmons B.A."/>
            <person name="Magnuson J.K."/>
            <person name="Chen J."/>
            <person name="Drula E."/>
            <person name="Henrissat B."/>
            <person name="Wiebenga A."/>
            <person name="Lubbers R.J."/>
            <person name="Gomes A.C."/>
            <person name="Makela M.R."/>
            <person name="Stajich J."/>
            <person name="Grigoriev I.V."/>
            <person name="Mortensen U.H."/>
            <person name="De Vries R.P."/>
            <person name="Baker S.E."/>
            <person name="Andersen M.R."/>
        </authorList>
    </citation>
    <scope>NUCLEOTIDE SEQUENCE [LARGE SCALE GENOMIC DNA]</scope>
    <source>
        <strain evidence="2 3">CBS 588.65</strain>
    </source>
</reference>
<keyword evidence="1" id="KW-1133">Transmembrane helix</keyword>
<keyword evidence="3" id="KW-1185">Reference proteome</keyword>
<proteinExistence type="predicted"/>
<feature type="transmembrane region" description="Helical" evidence="1">
    <location>
        <begin position="56"/>
        <end position="76"/>
    </location>
</feature>
<evidence type="ECO:0000313" key="3">
    <source>
        <dbReference type="Proteomes" id="UP001610334"/>
    </source>
</evidence>
<dbReference type="EMBL" id="JBFXLT010000111">
    <property type="protein sequence ID" value="KAL2808475.1"/>
    <property type="molecule type" value="Genomic_DNA"/>
</dbReference>
<sequence>MSATSTAPYYYSYVLDAATAVIGSLLIYSGVLGTFIDPLRLAKFFGLPTATSENVVLFPSATGRNLGAGIFVWILTLLGERKALGIFLLCWTWAGIADTKILYEHPHGQSQGMHIRNILILLVLGPLLIRSATA</sequence>
<evidence type="ECO:0000256" key="1">
    <source>
        <dbReference type="SAM" id="Phobius"/>
    </source>
</evidence>
<dbReference type="InterPro" id="IPR025363">
    <property type="entry name" value="DUF4267"/>
</dbReference>
<keyword evidence="1" id="KW-0472">Membrane</keyword>
<keyword evidence="1" id="KW-0812">Transmembrane</keyword>
<dbReference type="Proteomes" id="UP001610334">
    <property type="component" value="Unassembled WGS sequence"/>
</dbReference>
<accession>A0ABR4GZ42</accession>